<reference evidence="6" key="1">
    <citation type="submission" date="2020-07" db="EMBL/GenBank/DDBJ databases">
        <title>Multicomponent nature underlies the extraordinary mechanical properties of spider dragline silk.</title>
        <authorList>
            <person name="Kono N."/>
            <person name="Nakamura H."/>
            <person name="Mori M."/>
            <person name="Yoshida Y."/>
            <person name="Ohtoshi R."/>
            <person name="Malay A.D."/>
            <person name="Moran D.A.P."/>
            <person name="Tomita M."/>
            <person name="Numata K."/>
            <person name="Arakawa K."/>
        </authorList>
    </citation>
    <scope>NUCLEOTIDE SEQUENCE</scope>
</reference>
<feature type="region of interest" description="Disordered" evidence="5">
    <location>
        <begin position="133"/>
        <end position="160"/>
    </location>
</feature>
<evidence type="ECO:0000256" key="4">
    <source>
        <dbReference type="ARBA" id="ARBA00023016"/>
    </source>
</evidence>
<dbReference type="GO" id="GO:0005524">
    <property type="term" value="F:ATP binding"/>
    <property type="evidence" value="ECO:0007669"/>
    <property type="project" value="UniProtKB-KW"/>
</dbReference>
<dbReference type="SUPFAM" id="SSF100920">
    <property type="entry name" value="Heat shock protein 70kD (HSP70), peptide-binding domain"/>
    <property type="match status" value="1"/>
</dbReference>
<sequence>MTKIIERNSRIPCKTSQVFTTYSDNQPAVDIQVYEGERAMTERQPSPWQIPAFWYSTSSKSYVYSVKQAADSAPEDKLSSSDKSKVKQSCDSVIQWLDNNTLAEKDEIEHKLKEVQSELNPFMMKMHQAGEAGAFNQAGSGAFGGQQTTTGSGPTIEEVD</sequence>
<dbReference type="InterPro" id="IPR013126">
    <property type="entry name" value="Hsp_70_fam"/>
</dbReference>
<dbReference type="InterPro" id="IPR029047">
    <property type="entry name" value="HSP70_peptide-bd_sf"/>
</dbReference>
<dbReference type="Proteomes" id="UP000887116">
    <property type="component" value="Unassembled WGS sequence"/>
</dbReference>
<evidence type="ECO:0000256" key="5">
    <source>
        <dbReference type="SAM" id="MobiDB-lite"/>
    </source>
</evidence>
<organism evidence="6 7">
    <name type="scientific">Trichonephila clavata</name>
    <name type="common">Joro spider</name>
    <name type="synonym">Nephila clavata</name>
    <dbReference type="NCBI Taxonomy" id="2740835"/>
    <lineage>
        <taxon>Eukaryota</taxon>
        <taxon>Metazoa</taxon>
        <taxon>Ecdysozoa</taxon>
        <taxon>Arthropoda</taxon>
        <taxon>Chelicerata</taxon>
        <taxon>Arachnida</taxon>
        <taxon>Araneae</taxon>
        <taxon>Araneomorphae</taxon>
        <taxon>Entelegynae</taxon>
        <taxon>Araneoidea</taxon>
        <taxon>Nephilidae</taxon>
        <taxon>Trichonephila</taxon>
    </lineage>
</organism>
<dbReference type="Pfam" id="PF00012">
    <property type="entry name" value="HSP70"/>
    <property type="match status" value="1"/>
</dbReference>
<keyword evidence="3" id="KW-0067">ATP-binding</keyword>
<feature type="compositionally biased region" description="Low complexity" evidence="5">
    <location>
        <begin position="133"/>
        <end position="153"/>
    </location>
</feature>
<proteinExistence type="inferred from homology"/>
<evidence type="ECO:0000313" key="6">
    <source>
        <dbReference type="EMBL" id="GFR14217.1"/>
    </source>
</evidence>
<keyword evidence="7" id="KW-1185">Reference proteome</keyword>
<evidence type="ECO:0000256" key="3">
    <source>
        <dbReference type="ARBA" id="ARBA00022840"/>
    </source>
</evidence>
<evidence type="ECO:0000256" key="1">
    <source>
        <dbReference type="ARBA" id="ARBA00007381"/>
    </source>
</evidence>
<evidence type="ECO:0000313" key="7">
    <source>
        <dbReference type="Proteomes" id="UP000887116"/>
    </source>
</evidence>
<dbReference type="InterPro" id="IPR029048">
    <property type="entry name" value="HSP70_C_sf"/>
</dbReference>
<dbReference type="FunFam" id="1.20.1270.10:FF:000024">
    <property type="entry name" value="Heat shock protein 70"/>
    <property type="match status" value="1"/>
</dbReference>
<gene>
    <name evidence="6" type="primary">HSP70B2</name>
    <name evidence="6" type="ORF">TNCT_373411</name>
</gene>
<evidence type="ECO:0000256" key="2">
    <source>
        <dbReference type="ARBA" id="ARBA00022741"/>
    </source>
</evidence>
<name>A0A8X6LMX5_TRICU</name>
<protein>
    <submittedName>
        <fullName evidence="6">Heat shock protein 70 B2</fullName>
    </submittedName>
</protein>
<dbReference type="SUPFAM" id="SSF100934">
    <property type="entry name" value="Heat shock protein 70kD (HSP70), C-terminal subdomain"/>
    <property type="match status" value="1"/>
</dbReference>
<dbReference type="OrthoDB" id="2401965at2759"/>
<accession>A0A8X6LMX5</accession>
<dbReference type="AlphaFoldDB" id="A0A8X6LMX5"/>
<keyword evidence="2" id="KW-0547">Nucleotide-binding</keyword>
<keyword evidence="4 6" id="KW-0346">Stress response</keyword>
<comment type="caution">
    <text evidence="6">The sequence shown here is derived from an EMBL/GenBank/DDBJ whole genome shotgun (WGS) entry which is preliminary data.</text>
</comment>
<dbReference type="EMBL" id="BMAO01027053">
    <property type="protein sequence ID" value="GFR14217.1"/>
    <property type="molecule type" value="Genomic_DNA"/>
</dbReference>
<dbReference type="Gene3D" id="2.60.34.10">
    <property type="entry name" value="Substrate Binding Domain Of DNAk, Chain A, domain 1"/>
    <property type="match status" value="1"/>
</dbReference>
<comment type="similarity">
    <text evidence="1">Belongs to the heat shock protein 70 family.</text>
</comment>
<dbReference type="Gene3D" id="1.20.1270.10">
    <property type="match status" value="1"/>
</dbReference>
<dbReference type="GO" id="GO:0140662">
    <property type="term" value="F:ATP-dependent protein folding chaperone"/>
    <property type="evidence" value="ECO:0007669"/>
    <property type="project" value="InterPro"/>
</dbReference>